<dbReference type="Pfam" id="PF19127">
    <property type="entry name" value="Choline_bind_3"/>
    <property type="match status" value="1"/>
</dbReference>
<dbReference type="Gene3D" id="2.60.40.740">
    <property type="match status" value="1"/>
</dbReference>
<dbReference type="Pfam" id="PF17802">
    <property type="entry name" value="SpaA"/>
    <property type="match status" value="2"/>
</dbReference>
<dbReference type="EMBL" id="JAJEQX010000018">
    <property type="protein sequence ID" value="MCC2254872.1"/>
    <property type="molecule type" value="Genomic_DNA"/>
</dbReference>
<evidence type="ECO:0000256" key="1">
    <source>
        <dbReference type="ARBA" id="ARBA00022737"/>
    </source>
</evidence>
<dbReference type="Proteomes" id="UP001198151">
    <property type="component" value="Unassembled WGS sequence"/>
</dbReference>
<dbReference type="InterPro" id="IPR041033">
    <property type="entry name" value="SpaA_PFL_dom_1"/>
</dbReference>
<feature type="chain" id="PRO_5045252551" evidence="3">
    <location>
        <begin position="28"/>
        <end position="986"/>
    </location>
</feature>
<sequence>MRNITRGMRLLLTVAAGLFFSAAAALAAPSGEAYAAMENNAYTQPFHAPYYEGKAASRVTSGASYSPGWHMEGGRWFYTISGNTYYADGWQPINGKWYYFDKSGYCVTGWIRTTPDVRWGSNAWLMYYDPVNAWMVTGYQKIDGIGRYFDGQGYLLARLGYQFQVNGETYITDAAGICSRPYQSEGAPFVNASDVFETLAPDDVVSGDYEFQAKVNENTVVEPFGFDSSLFAGAEYADHIYWCNLPDDSLKGQIGAWYRNVGTFAGRSVDVKFTITDYELLTLYGLEYGTVGFDTQAIGIAEDGVRYAECSIAFYDHETGEPVTVKGYATITDIDFSQTCVITSDYDKIFVADDCGLLYTQNNNGNPVFADGAYEMTSREDEDSSGQVLVNFTSDSFSYGLYNNLTFWNNDLGLPFYYGMSGGRYPHFTESDVRNDPDLGKYSWLGYTATRFARVTTPYPPVKTVSDSDETDARENTLDAREEIFTYKISENVPLQSDRKFYYTEYSISDTLASCLRYIDAKVVDDGGNDVTELFSITGTGNRIAFTCRDPGQDSFYGKNYHYIIRVEIDAGADLSSYLQDGVCVIPNTAVLSVKSAYEDESYETNEVITRLKIPAGTGDISVTKISSRDSRPLTDAEFTVYEWDGSGYAEYGKMQNNGDGTYSLSGLTYTQENGGWFKAAETKCPEGFEGKWEQEFQVAQEGGEGQKFSYTVKNDPLAPKAEIEVTKKDKATGELLPGAEFAVYEWSRKEGGYGKTPALILSFDEAAGTYYNEETVERTEDNEGWFKIVETKIPDGYTGAWEQEFCILEADGGVQKFSYTAENVRLLDLTINKTIYAEDFYSFHGSAVFLFEVRGTDVTGAERSYARAVSFTEDEVESLTADDGTATLQTVIRGLPSGTYTVEEKRVSRYVLTDVTAQTENVSVSLSPAETSYGGITPVQAAVCADMTAEDAEVTFINRKITWDRFSHTDLKTNSFTLAAEETGR</sequence>
<keyword evidence="1" id="KW-0677">Repeat</keyword>
<evidence type="ECO:0000313" key="6">
    <source>
        <dbReference type="Proteomes" id="UP001198151"/>
    </source>
</evidence>
<name>A0ABS8G0C1_9FIRM</name>
<evidence type="ECO:0000259" key="4">
    <source>
        <dbReference type="Pfam" id="PF17802"/>
    </source>
</evidence>
<dbReference type="SUPFAM" id="SSF69360">
    <property type="entry name" value="Cell wall binding repeat"/>
    <property type="match status" value="1"/>
</dbReference>
<accession>A0ABS8G0C1</accession>
<dbReference type="RefSeq" id="WP_227708010.1">
    <property type="nucleotide sequence ID" value="NZ_JAJEQX010000018.1"/>
</dbReference>
<evidence type="ECO:0000256" key="2">
    <source>
        <dbReference type="PROSITE-ProRule" id="PRU00591"/>
    </source>
</evidence>
<evidence type="ECO:0000256" key="3">
    <source>
        <dbReference type="SAM" id="SignalP"/>
    </source>
</evidence>
<feature type="domain" description="SpaA-like prealbumin fold" evidence="4">
    <location>
        <begin position="723"/>
        <end position="808"/>
    </location>
</feature>
<feature type="repeat" description="Cell wall-binding" evidence="2">
    <location>
        <begin position="87"/>
        <end position="106"/>
    </location>
</feature>
<dbReference type="NCBIfam" id="TIGR04226">
    <property type="entry name" value="RrgB_K2N_iso_D2"/>
    <property type="match status" value="1"/>
</dbReference>
<dbReference type="InterPro" id="IPR013783">
    <property type="entry name" value="Ig-like_fold"/>
</dbReference>
<keyword evidence="6" id="KW-1185">Reference proteome</keyword>
<keyword evidence="3" id="KW-0732">Signal</keyword>
<proteinExistence type="predicted"/>
<organism evidence="5 6">
    <name type="scientific">Ruminococcus turbiniformis</name>
    <dbReference type="NCBI Taxonomy" id="2881258"/>
    <lineage>
        <taxon>Bacteria</taxon>
        <taxon>Bacillati</taxon>
        <taxon>Bacillota</taxon>
        <taxon>Clostridia</taxon>
        <taxon>Eubacteriales</taxon>
        <taxon>Oscillospiraceae</taxon>
        <taxon>Ruminococcus</taxon>
    </lineage>
</organism>
<reference evidence="5 6" key="1">
    <citation type="submission" date="2021-10" db="EMBL/GenBank/DDBJ databases">
        <title>Anaerobic single-cell dispensing facilitates the cultivation of human gut bacteria.</title>
        <authorList>
            <person name="Afrizal A."/>
        </authorList>
    </citation>
    <scope>NUCLEOTIDE SEQUENCE [LARGE SCALE GENOMIC DNA]</scope>
    <source>
        <strain evidence="5 6">CLA-AA-H200</strain>
    </source>
</reference>
<evidence type="ECO:0000313" key="5">
    <source>
        <dbReference type="EMBL" id="MCC2254872.1"/>
    </source>
</evidence>
<dbReference type="Gene3D" id="2.10.270.10">
    <property type="entry name" value="Cholin Binding"/>
    <property type="match status" value="1"/>
</dbReference>
<protein>
    <submittedName>
        <fullName evidence="5">Isopeptide-forming domain-containing fimbrial protein</fullName>
    </submittedName>
</protein>
<gene>
    <name evidence="5" type="ORF">LKD70_10660</name>
</gene>
<dbReference type="Gene3D" id="2.60.40.10">
    <property type="entry name" value="Immunoglobulins"/>
    <property type="match status" value="2"/>
</dbReference>
<feature type="signal peptide" evidence="3">
    <location>
        <begin position="1"/>
        <end position="27"/>
    </location>
</feature>
<dbReference type="PROSITE" id="PS51170">
    <property type="entry name" value="CW"/>
    <property type="match status" value="1"/>
</dbReference>
<dbReference type="InterPro" id="IPR018337">
    <property type="entry name" value="Cell_wall/Cho-bd_repeat"/>
</dbReference>
<feature type="domain" description="SpaA-like prealbumin fold" evidence="4">
    <location>
        <begin position="619"/>
        <end position="703"/>
    </location>
</feature>
<dbReference type="InterPro" id="IPR026466">
    <property type="entry name" value="Fim_isopep_form_D2_dom"/>
</dbReference>
<comment type="caution">
    <text evidence="5">The sequence shown here is derived from an EMBL/GenBank/DDBJ whole genome shotgun (WGS) entry which is preliminary data.</text>
</comment>